<dbReference type="Gene3D" id="1.25.40.10">
    <property type="entry name" value="Tetratricopeptide repeat domain"/>
    <property type="match status" value="1"/>
</dbReference>
<dbReference type="InterPro" id="IPR011990">
    <property type="entry name" value="TPR-like_helical_dom_sf"/>
</dbReference>
<dbReference type="EMBL" id="KR029578">
    <property type="protein sequence ID" value="AKH46040.1"/>
    <property type="molecule type" value="Genomic_DNA"/>
</dbReference>
<dbReference type="SUPFAM" id="SSF53335">
    <property type="entry name" value="S-adenosyl-L-methionine-dependent methyltransferases"/>
    <property type="match status" value="1"/>
</dbReference>
<reference evidence="1" key="2">
    <citation type="submission" date="2015-03" db="EMBL/GenBank/DDBJ databases">
        <authorList>
            <person name="Chow C.-E.T."/>
            <person name="Winget D.M."/>
            <person name="White R.A.III."/>
            <person name="Hallam S.J."/>
            <person name="Suttle C.A."/>
        </authorList>
    </citation>
    <scope>NUCLEOTIDE SEQUENCE</scope>
    <source>
        <strain evidence="1">Anoxic3_3</strain>
    </source>
</reference>
<dbReference type="PANTHER" id="PTHR43861:SF6">
    <property type="entry name" value="METHYLTRANSFERASE TYPE 11"/>
    <property type="match status" value="1"/>
</dbReference>
<reference evidence="1" key="1">
    <citation type="journal article" date="2015" name="Front. Microbiol.">
        <title>Combining genomic sequencing methods to explore viral diversity and reveal potential virus-host interactions.</title>
        <authorList>
            <person name="Chow C.E."/>
            <person name="Winget D.M."/>
            <person name="White R.A.III."/>
            <person name="Hallam S.J."/>
            <person name="Suttle C.A."/>
        </authorList>
    </citation>
    <scope>NUCLEOTIDE SEQUENCE</scope>
    <source>
        <strain evidence="1">Anoxic3_3</strain>
    </source>
</reference>
<dbReference type="SUPFAM" id="SSF48452">
    <property type="entry name" value="TPR-like"/>
    <property type="match status" value="1"/>
</dbReference>
<protein>
    <submittedName>
        <fullName evidence="1">Uncharacterized protein</fullName>
    </submittedName>
</protein>
<name>A0A0F7L2G1_9VIRU</name>
<dbReference type="Pfam" id="PF13489">
    <property type="entry name" value="Methyltransf_23"/>
    <property type="match status" value="1"/>
</dbReference>
<accession>A0A0F7L2G1</accession>
<evidence type="ECO:0000313" key="1">
    <source>
        <dbReference type="EMBL" id="AKH46040.1"/>
    </source>
</evidence>
<sequence length="438" mass="50802">MEHLEPIQKSITTLMQYNKERVKVSCPVCCDFEWEYLDQYLPSIVDSKPCICKTCGFITYNPQLKNIMQWYVGEKRPQSVGFLQTKANKIEKHKLLIGKFLKDNGVDMDISSVLDYGCSDGYLLEYLRDDLLFVEECNDQVFVKGIEINAGHANWAKYIKGLDVTTNPDLEAIDGKFDLVCLYHVLEHVQQPGKFLDELSKKIVDGGYLYLALPTLNRLDYPNIESVFKDEHINYFTDEMLEAFLWMHGFKKVFFDNVQYGTCMVLQKKHNPKIESPNFYSSNLDLIKRISHAYKCKLAMEDSERSGDRMKAVNYGVEGLKAFQEFPELITKIAAWKDDNDTIDYYEDAIDKMPHLKEIQASFALHYYKMGEFEKAKEMLLKLCDEYGRYTHIIAHLAYIEYQDGNLLKAVEYCQETVDKTPFDQGNFSQLASIVMAM</sequence>
<dbReference type="InterPro" id="IPR029063">
    <property type="entry name" value="SAM-dependent_MTases_sf"/>
</dbReference>
<proteinExistence type="predicted"/>
<dbReference type="PANTHER" id="PTHR43861">
    <property type="entry name" value="TRANS-ACONITATE 2-METHYLTRANSFERASE-RELATED"/>
    <property type="match status" value="1"/>
</dbReference>
<dbReference type="Gene3D" id="3.40.50.150">
    <property type="entry name" value="Vaccinia Virus protein VP39"/>
    <property type="match status" value="1"/>
</dbReference>
<organism evidence="1">
    <name type="scientific">uncultured marine virus</name>
    <dbReference type="NCBI Taxonomy" id="186617"/>
    <lineage>
        <taxon>Viruses</taxon>
        <taxon>environmental samples</taxon>
    </lineage>
</organism>
<dbReference type="CDD" id="cd02440">
    <property type="entry name" value="AdoMet_MTases"/>
    <property type="match status" value="1"/>
</dbReference>